<dbReference type="PANTHER" id="PTHR38479:SF2">
    <property type="entry name" value="WINGED HELIX DNA-BINDING DOMAIN-CONTAINING PROTEIN"/>
    <property type="match status" value="1"/>
</dbReference>
<proteinExistence type="predicted"/>
<protein>
    <recommendedName>
        <fullName evidence="3">Winged helix DNA-binding domain-containing protein</fullName>
    </recommendedName>
</protein>
<dbReference type="EMBL" id="BJNG01000003">
    <property type="protein sequence ID" value="GEC18126.1"/>
    <property type="molecule type" value="Genomic_DNA"/>
</dbReference>
<dbReference type="RefSeq" id="WP_141276458.1">
    <property type="nucleotide sequence ID" value="NZ_BAAARZ010000002.1"/>
</dbReference>
<comment type="caution">
    <text evidence="1">The sequence shown here is derived from an EMBL/GenBank/DDBJ whole genome shotgun (WGS) entry which is preliminary data.</text>
</comment>
<dbReference type="OrthoDB" id="9148135at2"/>
<reference evidence="1 2" key="1">
    <citation type="submission" date="2019-06" db="EMBL/GenBank/DDBJ databases">
        <title>Whole genome shotgun sequence of Pseudonocardia hydrocarbonoxydans NBRC 14498.</title>
        <authorList>
            <person name="Hosoyama A."/>
            <person name="Uohara A."/>
            <person name="Ohji S."/>
            <person name="Ichikawa N."/>
        </authorList>
    </citation>
    <scope>NUCLEOTIDE SEQUENCE [LARGE SCALE GENOMIC DNA]</scope>
    <source>
        <strain evidence="1 2">NBRC 14498</strain>
    </source>
</reference>
<evidence type="ECO:0000313" key="1">
    <source>
        <dbReference type="EMBL" id="GEC18126.1"/>
    </source>
</evidence>
<organism evidence="1 2">
    <name type="scientific">Pseudonocardia hydrocarbonoxydans</name>
    <dbReference type="NCBI Taxonomy" id="76726"/>
    <lineage>
        <taxon>Bacteria</taxon>
        <taxon>Bacillati</taxon>
        <taxon>Actinomycetota</taxon>
        <taxon>Actinomycetes</taxon>
        <taxon>Pseudonocardiales</taxon>
        <taxon>Pseudonocardiaceae</taxon>
        <taxon>Pseudonocardia</taxon>
    </lineage>
</organism>
<dbReference type="InterPro" id="IPR009351">
    <property type="entry name" value="AlkZ-like"/>
</dbReference>
<sequence length="368" mass="38637">MPTSAIELTREQVLAHRLHAHGLVRRAGTPAEVELLDLGVQNSPPGSLPAALSARLAAPLDPAADTEGDPASTQVWSHRGAPHLHRTADLPALAAALWPRDDADAAARLGWQRARLAEVGGAARSAFRTVADAVRAVLTGAMTKGELSAAVTAAVPAELSPYCSPCGVHHVGEQLLRVAGLAGGVRLRGSRPLLLEPIPGWPGPPADDAAGTAALQRTYLRFFAPSTGAEIAGFLGTSRAAAEPDRPEDLVPVRIGRRTAVAPADVVDALRAAEPEPVVRLLPPSDPWLQSRDRELLVPDASLRKAIWRPIGSPGVVLSGVDVVGVWRTRQQRRALRIEVDWAGPRCDVGPEAGRLAVVRGAADVDVV</sequence>
<keyword evidence="2" id="KW-1185">Reference proteome</keyword>
<dbReference type="Proteomes" id="UP000320338">
    <property type="component" value="Unassembled WGS sequence"/>
</dbReference>
<dbReference type="PANTHER" id="PTHR38479">
    <property type="entry name" value="LMO0824 PROTEIN"/>
    <property type="match status" value="1"/>
</dbReference>
<dbReference type="Pfam" id="PF06224">
    <property type="entry name" value="AlkZ-like"/>
    <property type="match status" value="1"/>
</dbReference>
<evidence type="ECO:0000313" key="2">
    <source>
        <dbReference type="Proteomes" id="UP000320338"/>
    </source>
</evidence>
<accession>A0A4Y3WL88</accession>
<gene>
    <name evidence="1" type="ORF">PHY01_04090</name>
</gene>
<dbReference type="AlphaFoldDB" id="A0A4Y3WL88"/>
<evidence type="ECO:0008006" key="3">
    <source>
        <dbReference type="Google" id="ProtNLM"/>
    </source>
</evidence>
<name>A0A4Y3WL88_9PSEU</name>